<sequence>MAGEPCALHRRRSPHQPRNRVIILVCAASSALPRWYSQNHQNSGNSAVMLRNSCDQLDVCFLEPCPRKCTTVQSCTIQATFSTTAITTINGVTEHNLRGAQSRSFAREFSLPWTSRSQPWLHRLPATNTLKE</sequence>
<dbReference type="RefSeq" id="XP_040700919.1">
    <property type="nucleotide sequence ID" value="XM_040839942.1"/>
</dbReference>
<evidence type="ECO:0000313" key="1">
    <source>
        <dbReference type="EMBL" id="OJJ57113.1"/>
    </source>
</evidence>
<protein>
    <submittedName>
        <fullName evidence="1">Uncharacterized protein</fullName>
    </submittedName>
</protein>
<name>A0A1L9TCV4_9EURO</name>
<dbReference type="GeneID" id="63756015"/>
<evidence type="ECO:0000313" key="2">
    <source>
        <dbReference type="Proteomes" id="UP000184356"/>
    </source>
</evidence>
<dbReference type="VEuPathDB" id="FungiDB:ASPSYDRAFT_1122444"/>
<accession>A0A1L9TCV4</accession>
<dbReference type="EMBL" id="KV878589">
    <property type="protein sequence ID" value="OJJ57113.1"/>
    <property type="molecule type" value="Genomic_DNA"/>
</dbReference>
<organism evidence="1 2">
    <name type="scientific">Aspergillus sydowii CBS 593.65</name>
    <dbReference type="NCBI Taxonomy" id="1036612"/>
    <lineage>
        <taxon>Eukaryota</taxon>
        <taxon>Fungi</taxon>
        <taxon>Dikarya</taxon>
        <taxon>Ascomycota</taxon>
        <taxon>Pezizomycotina</taxon>
        <taxon>Eurotiomycetes</taxon>
        <taxon>Eurotiomycetidae</taxon>
        <taxon>Eurotiales</taxon>
        <taxon>Aspergillaceae</taxon>
        <taxon>Aspergillus</taxon>
        <taxon>Aspergillus subgen. Nidulantes</taxon>
    </lineage>
</organism>
<proteinExistence type="predicted"/>
<gene>
    <name evidence="1" type="ORF">ASPSYDRAFT_1122444</name>
</gene>
<dbReference type="AlphaFoldDB" id="A0A1L9TCV4"/>
<reference evidence="2" key="1">
    <citation type="journal article" date="2017" name="Genome Biol.">
        <title>Comparative genomics reveals high biological diversity and specific adaptations in the industrially and medically important fungal genus Aspergillus.</title>
        <authorList>
            <person name="de Vries R.P."/>
            <person name="Riley R."/>
            <person name="Wiebenga A."/>
            <person name="Aguilar-Osorio G."/>
            <person name="Amillis S."/>
            <person name="Uchima C.A."/>
            <person name="Anderluh G."/>
            <person name="Asadollahi M."/>
            <person name="Askin M."/>
            <person name="Barry K."/>
            <person name="Battaglia E."/>
            <person name="Bayram O."/>
            <person name="Benocci T."/>
            <person name="Braus-Stromeyer S.A."/>
            <person name="Caldana C."/>
            <person name="Canovas D."/>
            <person name="Cerqueira G.C."/>
            <person name="Chen F."/>
            <person name="Chen W."/>
            <person name="Choi C."/>
            <person name="Clum A."/>
            <person name="Dos Santos R.A."/>
            <person name="Damasio A.R."/>
            <person name="Diallinas G."/>
            <person name="Emri T."/>
            <person name="Fekete E."/>
            <person name="Flipphi M."/>
            <person name="Freyberg S."/>
            <person name="Gallo A."/>
            <person name="Gournas C."/>
            <person name="Habgood R."/>
            <person name="Hainaut M."/>
            <person name="Harispe M.L."/>
            <person name="Henrissat B."/>
            <person name="Hilden K.S."/>
            <person name="Hope R."/>
            <person name="Hossain A."/>
            <person name="Karabika E."/>
            <person name="Karaffa L."/>
            <person name="Karanyi Z."/>
            <person name="Krasevec N."/>
            <person name="Kuo A."/>
            <person name="Kusch H."/>
            <person name="LaButti K."/>
            <person name="Lagendijk E.L."/>
            <person name="Lapidus A."/>
            <person name="Levasseur A."/>
            <person name="Lindquist E."/>
            <person name="Lipzen A."/>
            <person name="Logrieco A.F."/>
            <person name="MacCabe A."/>
            <person name="Maekelae M.R."/>
            <person name="Malavazi I."/>
            <person name="Melin P."/>
            <person name="Meyer V."/>
            <person name="Mielnichuk N."/>
            <person name="Miskei M."/>
            <person name="Molnar A.P."/>
            <person name="Mule G."/>
            <person name="Ngan C.Y."/>
            <person name="Orejas M."/>
            <person name="Orosz E."/>
            <person name="Ouedraogo J.P."/>
            <person name="Overkamp K.M."/>
            <person name="Park H.-S."/>
            <person name="Perrone G."/>
            <person name="Piumi F."/>
            <person name="Punt P.J."/>
            <person name="Ram A.F."/>
            <person name="Ramon A."/>
            <person name="Rauscher S."/>
            <person name="Record E."/>
            <person name="Riano-Pachon D.M."/>
            <person name="Robert V."/>
            <person name="Roehrig J."/>
            <person name="Ruller R."/>
            <person name="Salamov A."/>
            <person name="Salih N.S."/>
            <person name="Samson R.A."/>
            <person name="Sandor E."/>
            <person name="Sanguinetti M."/>
            <person name="Schuetze T."/>
            <person name="Sepcic K."/>
            <person name="Shelest E."/>
            <person name="Sherlock G."/>
            <person name="Sophianopoulou V."/>
            <person name="Squina F.M."/>
            <person name="Sun H."/>
            <person name="Susca A."/>
            <person name="Todd R.B."/>
            <person name="Tsang A."/>
            <person name="Unkles S.E."/>
            <person name="van de Wiele N."/>
            <person name="van Rossen-Uffink D."/>
            <person name="Oliveira J.V."/>
            <person name="Vesth T.C."/>
            <person name="Visser J."/>
            <person name="Yu J.-H."/>
            <person name="Zhou M."/>
            <person name="Andersen M.R."/>
            <person name="Archer D.B."/>
            <person name="Baker S.E."/>
            <person name="Benoit I."/>
            <person name="Brakhage A.A."/>
            <person name="Braus G.H."/>
            <person name="Fischer R."/>
            <person name="Frisvad J.C."/>
            <person name="Goldman G.H."/>
            <person name="Houbraken J."/>
            <person name="Oakley B."/>
            <person name="Pocsi I."/>
            <person name="Scazzocchio C."/>
            <person name="Seiboth B."/>
            <person name="vanKuyk P.A."/>
            <person name="Wortman J."/>
            <person name="Dyer P.S."/>
            <person name="Grigoriev I.V."/>
        </authorList>
    </citation>
    <scope>NUCLEOTIDE SEQUENCE [LARGE SCALE GENOMIC DNA]</scope>
    <source>
        <strain evidence="2">CBS 593.65</strain>
    </source>
</reference>
<keyword evidence="2" id="KW-1185">Reference proteome</keyword>
<dbReference type="Proteomes" id="UP000184356">
    <property type="component" value="Unassembled WGS sequence"/>
</dbReference>